<evidence type="ECO:0000256" key="1">
    <source>
        <dbReference type="SAM" id="MobiDB-lite"/>
    </source>
</evidence>
<sequence>MYSIYVQPARKVFHQTRSSTLWVSPPPPSVSFSIPLSSLLAHPKPTTKTRRNRRNASPALGGLGKRLGTHSSVPIPLVPDCDNCMDKGYKSKGRRYCRCWSSWISWVCLGQLSSWMRRSGSIQGWEKNSAEVLPGVVESLLKTSSRAGVSLAL</sequence>
<keyword evidence="3" id="KW-1185">Reference proteome</keyword>
<proteinExistence type="predicted"/>
<dbReference type="Proteomes" id="UP001152607">
    <property type="component" value="Unassembled WGS sequence"/>
</dbReference>
<feature type="compositionally biased region" description="Basic residues" evidence="1">
    <location>
        <begin position="45"/>
        <end position="54"/>
    </location>
</feature>
<name>A0A9W4UJR8_9PLEO</name>
<gene>
    <name evidence="2" type="ORF">PDIGIT_LOCUS11032</name>
</gene>
<dbReference type="AlphaFoldDB" id="A0A9W4UJR8"/>
<evidence type="ECO:0000313" key="2">
    <source>
        <dbReference type="EMBL" id="CAI6337913.1"/>
    </source>
</evidence>
<organism evidence="2 3">
    <name type="scientific">Periconia digitata</name>
    <dbReference type="NCBI Taxonomy" id="1303443"/>
    <lineage>
        <taxon>Eukaryota</taxon>
        <taxon>Fungi</taxon>
        <taxon>Dikarya</taxon>
        <taxon>Ascomycota</taxon>
        <taxon>Pezizomycotina</taxon>
        <taxon>Dothideomycetes</taxon>
        <taxon>Pleosporomycetidae</taxon>
        <taxon>Pleosporales</taxon>
        <taxon>Massarineae</taxon>
        <taxon>Periconiaceae</taxon>
        <taxon>Periconia</taxon>
    </lineage>
</organism>
<dbReference type="EMBL" id="CAOQHR010000007">
    <property type="protein sequence ID" value="CAI6337913.1"/>
    <property type="molecule type" value="Genomic_DNA"/>
</dbReference>
<accession>A0A9W4UJR8</accession>
<reference evidence="2" key="1">
    <citation type="submission" date="2023-01" db="EMBL/GenBank/DDBJ databases">
        <authorList>
            <person name="Van Ghelder C."/>
            <person name="Rancurel C."/>
        </authorList>
    </citation>
    <scope>NUCLEOTIDE SEQUENCE</scope>
    <source>
        <strain evidence="2">CNCM I-4278</strain>
    </source>
</reference>
<comment type="caution">
    <text evidence="2">The sequence shown here is derived from an EMBL/GenBank/DDBJ whole genome shotgun (WGS) entry which is preliminary data.</text>
</comment>
<protein>
    <submittedName>
        <fullName evidence="2">Uncharacterized protein</fullName>
    </submittedName>
</protein>
<feature type="region of interest" description="Disordered" evidence="1">
    <location>
        <begin position="41"/>
        <end position="63"/>
    </location>
</feature>
<evidence type="ECO:0000313" key="3">
    <source>
        <dbReference type="Proteomes" id="UP001152607"/>
    </source>
</evidence>